<sequence length="264" mass="27650">MSTTTLPYASRLRVDGRPSRTVPFARLTAVEIRKLTDTRTAVVLLTLLVLGAVGAMLLRTFVFTQDVQHLQAVATSTGPVLSLFLPILGIISVTSEWSRRTALTTFALEPRRWRVLVAKAAAGTAVAIVTSALMIAVAYPTTAAVAAARDTAASFTLDPAVLAGWTATNVLFTLCGIALGSMLLNGAASIVVYLVASIAWGFVSLTGDLGSTLASWLDLNATAVPLADGEMTSAAVGPLLSSIGLWVAVPFLLGLLRVSRIELR</sequence>
<evidence type="ECO:0000313" key="2">
    <source>
        <dbReference type="EMBL" id="MFC4627496.1"/>
    </source>
</evidence>
<evidence type="ECO:0000313" key="3">
    <source>
        <dbReference type="Proteomes" id="UP001596011"/>
    </source>
</evidence>
<feature type="transmembrane region" description="Helical" evidence="1">
    <location>
        <begin position="160"/>
        <end position="184"/>
    </location>
</feature>
<organism evidence="2 3">
    <name type="scientific">Promicromonospora alba</name>
    <dbReference type="NCBI Taxonomy" id="1616110"/>
    <lineage>
        <taxon>Bacteria</taxon>
        <taxon>Bacillati</taxon>
        <taxon>Actinomycetota</taxon>
        <taxon>Actinomycetes</taxon>
        <taxon>Micrococcales</taxon>
        <taxon>Promicromonosporaceae</taxon>
        <taxon>Promicromonospora</taxon>
    </lineage>
</organism>
<evidence type="ECO:0000256" key="1">
    <source>
        <dbReference type="SAM" id="Phobius"/>
    </source>
</evidence>
<keyword evidence="3" id="KW-1185">Reference proteome</keyword>
<keyword evidence="1" id="KW-1133">Transmembrane helix</keyword>
<feature type="transmembrane region" description="Helical" evidence="1">
    <location>
        <begin position="73"/>
        <end position="95"/>
    </location>
</feature>
<name>A0ABV9HEG2_9MICO</name>
<feature type="transmembrane region" description="Helical" evidence="1">
    <location>
        <begin position="234"/>
        <end position="256"/>
    </location>
</feature>
<protein>
    <recommendedName>
        <fullName evidence="4">ABC transporter permease</fullName>
    </recommendedName>
</protein>
<accession>A0ABV9HEG2</accession>
<reference evidence="3" key="1">
    <citation type="journal article" date="2019" name="Int. J. Syst. Evol. Microbiol.">
        <title>The Global Catalogue of Microorganisms (GCM) 10K type strain sequencing project: providing services to taxonomists for standard genome sequencing and annotation.</title>
        <authorList>
            <consortium name="The Broad Institute Genomics Platform"/>
            <consortium name="The Broad Institute Genome Sequencing Center for Infectious Disease"/>
            <person name="Wu L."/>
            <person name="Ma J."/>
        </authorList>
    </citation>
    <scope>NUCLEOTIDE SEQUENCE [LARGE SCALE GENOMIC DNA]</scope>
    <source>
        <strain evidence="3">CCUG 42722</strain>
    </source>
</reference>
<feature type="transmembrane region" description="Helical" evidence="1">
    <location>
        <begin position="116"/>
        <end position="140"/>
    </location>
</feature>
<gene>
    <name evidence="2" type="ORF">ACFO6V_04565</name>
</gene>
<keyword evidence="1" id="KW-0812">Transmembrane</keyword>
<dbReference type="RefSeq" id="WP_377132695.1">
    <property type="nucleotide sequence ID" value="NZ_JBHSFI010000002.1"/>
</dbReference>
<feature type="transmembrane region" description="Helical" evidence="1">
    <location>
        <begin position="41"/>
        <end position="61"/>
    </location>
</feature>
<proteinExistence type="predicted"/>
<dbReference type="EMBL" id="JBHSFI010000002">
    <property type="protein sequence ID" value="MFC4627496.1"/>
    <property type="molecule type" value="Genomic_DNA"/>
</dbReference>
<comment type="caution">
    <text evidence="2">The sequence shown here is derived from an EMBL/GenBank/DDBJ whole genome shotgun (WGS) entry which is preliminary data.</text>
</comment>
<feature type="transmembrane region" description="Helical" evidence="1">
    <location>
        <begin position="191"/>
        <end position="214"/>
    </location>
</feature>
<keyword evidence="1" id="KW-0472">Membrane</keyword>
<dbReference type="Proteomes" id="UP001596011">
    <property type="component" value="Unassembled WGS sequence"/>
</dbReference>
<evidence type="ECO:0008006" key="4">
    <source>
        <dbReference type="Google" id="ProtNLM"/>
    </source>
</evidence>